<dbReference type="InterPro" id="IPR015879">
    <property type="entry name" value="Ring_hydroxy_dOase_asu_C_dom"/>
</dbReference>
<evidence type="ECO:0000256" key="4">
    <source>
        <dbReference type="ARBA" id="ARBA00023002"/>
    </source>
</evidence>
<protein>
    <submittedName>
        <fullName evidence="8">Aromatic ring-hydroxylating dioxygenase subunit alpha</fullName>
    </submittedName>
</protein>
<evidence type="ECO:0000256" key="3">
    <source>
        <dbReference type="ARBA" id="ARBA00022723"/>
    </source>
</evidence>
<dbReference type="Pfam" id="PF00848">
    <property type="entry name" value="Ring_hydroxyl_A"/>
    <property type="match status" value="1"/>
</dbReference>
<organism evidence="8 9">
    <name type="scientific">Halopseudomonas bauzanensis</name>
    <dbReference type="NCBI Taxonomy" id="653930"/>
    <lineage>
        <taxon>Bacteria</taxon>
        <taxon>Pseudomonadati</taxon>
        <taxon>Pseudomonadota</taxon>
        <taxon>Gammaproteobacteria</taxon>
        <taxon>Pseudomonadales</taxon>
        <taxon>Pseudomonadaceae</taxon>
        <taxon>Halopseudomonas</taxon>
    </lineage>
</organism>
<evidence type="ECO:0000256" key="1">
    <source>
        <dbReference type="ARBA" id="ARBA00001962"/>
    </source>
</evidence>
<proteinExistence type="predicted"/>
<dbReference type="GO" id="GO:0051213">
    <property type="term" value="F:dioxygenase activity"/>
    <property type="evidence" value="ECO:0007669"/>
    <property type="project" value="UniProtKB-KW"/>
</dbReference>
<keyword evidence="2" id="KW-0001">2Fe-2S</keyword>
<evidence type="ECO:0000259" key="7">
    <source>
        <dbReference type="PROSITE" id="PS51296"/>
    </source>
</evidence>
<dbReference type="CDD" id="cd08882">
    <property type="entry name" value="RHO_alpha_C_MupW-like"/>
    <property type="match status" value="1"/>
</dbReference>
<dbReference type="Pfam" id="PF00355">
    <property type="entry name" value="Rieske"/>
    <property type="match status" value="1"/>
</dbReference>
<evidence type="ECO:0000256" key="2">
    <source>
        <dbReference type="ARBA" id="ARBA00022714"/>
    </source>
</evidence>
<accession>A0A4U0YNP0</accession>
<evidence type="ECO:0000256" key="6">
    <source>
        <dbReference type="ARBA" id="ARBA00023014"/>
    </source>
</evidence>
<keyword evidence="4" id="KW-0560">Oxidoreductase</keyword>
<comment type="caution">
    <text evidence="8">The sequence shown here is derived from an EMBL/GenBank/DDBJ whole genome shotgun (WGS) entry which is preliminary data.</text>
</comment>
<gene>
    <name evidence="8" type="ORF">FA869_07385</name>
</gene>
<dbReference type="InterPro" id="IPR001663">
    <property type="entry name" value="Rng_hydr_dOase-A"/>
</dbReference>
<keyword evidence="6" id="KW-0411">Iron-sulfur</keyword>
<dbReference type="Proteomes" id="UP000305198">
    <property type="component" value="Unassembled WGS sequence"/>
</dbReference>
<dbReference type="PRINTS" id="PR00090">
    <property type="entry name" value="RNGDIOXGNASE"/>
</dbReference>
<evidence type="ECO:0000313" key="8">
    <source>
        <dbReference type="EMBL" id="TKA92209.1"/>
    </source>
</evidence>
<dbReference type="GO" id="GO:0051537">
    <property type="term" value="F:2 iron, 2 sulfur cluster binding"/>
    <property type="evidence" value="ECO:0007669"/>
    <property type="project" value="UniProtKB-KW"/>
</dbReference>
<sequence>MSDHHYEEDKPASGFSCNHGEAWDKLARNDSRRVPAFLLEDNSRYLGSEPLSPARYTSAEFFQLELERMWPRVWQFAARVEELPDPGDTVLYENAGRSWILVRQEDGSVRAFHNVCLHRGRKLRTSNGHVQELRCPYHAFTWKLDGSIHQVPCRWDFAHVKDEDLQLPEAQVEQWAGYIFIKDAEGGPSLAEYLGVLPEHFERWNHERRYTSQWAAKVVKANWKAVAEAFMEAFHVIATHPQIMPFTGDANSKYSLFGDHVNLAITPFGDTSPHLADKELTQQEVIDAFLKYNGRVVPQGESITVEQGRTARETMGEFNRARFAQLSGQNLDHASDAELQDAITYNVFPNFSPWGGFSPTVVYRWRPWPDQDHTLMEVRILDYVPEGQIAPRAAAMQMLSEDENWASALGVLGSILDQDMGNLPHVQTGMKASKNGKLHLANYQESRIRHFHQTLDKYLEMPE</sequence>
<comment type="cofactor">
    <cofactor evidence="1">
        <name>Fe cation</name>
        <dbReference type="ChEBI" id="CHEBI:24875"/>
    </cofactor>
</comment>
<keyword evidence="8" id="KW-0223">Dioxygenase</keyword>
<feature type="domain" description="Rieske" evidence="7">
    <location>
        <begin position="74"/>
        <end position="181"/>
    </location>
</feature>
<dbReference type="RefSeq" id="WP_136869178.1">
    <property type="nucleotide sequence ID" value="NZ_SWAV01000002.1"/>
</dbReference>
<keyword evidence="5" id="KW-0408">Iron</keyword>
<evidence type="ECO:0000313" key="9">
    <source>
        <dbReference type="Proteomes" id="UP000305198"/>
    </source>
</evidence>
<dbReference type="SUPFAM" id="SSF55961">
    <property type="entry name" value="Bet v1-like"/>
    <property type="match status" value="1"/>
</dbReference>
<keyword evidence="3" id="KW-0479">Metal-binding</keyword>
<dbReference type="PROSITE" id="PS51296">
    <property type="entry name" value="RIESKE"/>
    <property type="match status" value="1"/>
</dbReference>
<dbReference type="SUPFAM" id="SSF50022">
    <property type="entry name" value="ISP domain"/>
    <property type="match status" value="1"/>
</dbReference>
<dbReference type="GO" id="GO:0005506">
    <property type="term" value="F:iron ion binding"/>
    <property type="evidence" value="ECO:0007669"/>
    <property type="project" value="InterPro"/>
</dbReference>
<dbReference type="CDD" id="cd03469">
    <property type="entry name" value="Rieske_RO_Alpha_N"/>
    <property type="match status" value="1"/>
</dbReference>
<name>A0A4U0YNP0_9GAMM</name>
<dbReference type="Gene3D" id="2.102.10.10">
    <property type="entry name" value="Rieske [2Fe-2S] iron-sulphur domain"/>
    <property type="match status" value="1"/>
</dbReference>
<dbReference type="PANTHER" id="PTHR43756">
    <property type="entry name" value="CHOLINE MONOOXYGENASE, CHLOROPLASTIC"/>
    <property type="match status" value="1"/>
</dbReference>
<dbReference type="InterPro" id="IPR036922">
    <property type="entry name" value="Rieske_2Fe-2S_sf"/>
</dbReference>
<dbReference type="AlphaFoldDB" id="A0A4U0YNP0"/>
<dbReference type="EMBL" id="SWAV01000002">
    <property type="protein sequence ID" value="TKA92209.1"/>
    <property type="molecule type" value="Genomic_DNA"/>
</dbReference>
<dbReference type="InterPro" id="IPR017941">
    <property type="entry name" value="Rieske_2Fe-2S"/>
</dbReference>
<evidence type="ECO:0000256" key="5">
    <source>
        <dbReference type="ARBA" id="ARBA00023004"/>
    </source>
</evidence>
<dbReference type="PANTHER" id="PTHR43756:SF5">
    <property type="entry name" value="CHOLINE MONOOXYGENASE, CHLOROPLASTIC"/>
    <property type="match status" value="1"/>
</dbReference>
<dbReference type="Gene3D" id="3.90.380.10">
    <property type="entry name" value="Naphthalene 1,2-dioxygenase Alpha Subunit, Chain A, domain 1"/>
    <property type="match status" value="1"/>
</dbReference>
<reference evidence="8 9" key="1">
    <citation type="submission" date="2019-04" db="EMBL/GenBank/DDBJ databases">
        <title>Crypto-aerobic microbial life in anoxic (sulfidic) marine sediments.</title>
        <authorList>
            <person name="Bhattacharya S."/>
            <person name="Roy C."/>
            <person name="Mondal N."/>
            <person name="Sarkar J."/>
            <person name="Mandal S."/>
            <person name="Rameez M.J."/>
            <person name="Ghosh W."/>
        </authorList>
    </citation>
    <scope>NUCLEOTIDE SEQUENCE [LARGE SCALE GENOMIC DNA]</scope>
    <source>
        <strain evidence="8 9">SBBB</strain>
    </source>
</reference>